<sequence length="359" mass="40267">MLKMQQRRFLDIEAGEANDDEEEYQSDNSNLLDGETRTPTSSNSTLPLQLSTAPVRRSSPSVFCNIYHRYRAESPSPLPTPQHSASFEIHPSISSRSPSPNLPPINEVAWNTLVMSIRLPSAQEPSSRLSSPDLPSINEVSQSTVATVIPSSSSAEWNFTGTSSTVALSQSQAHQFCAAFDSAQDSESLIELDERLAALYKDLHDQLDIHNDQQFLPNYPIFHVEKLLLFNVTDRLSDDTESNQDLDLLGSTDGLDDNSELDEDIHSLEDSEEVDEKKFYMPVDRQTIVDVYPSQVLGFIYLQAPNMNPSNELLATHLRLVPAFKYRNCPQFTSSQGNAVEGRCVTIWDRHHLELPIHH</sequence>
<dbReference type="HOGENOM" id="CLU_771734_0_0_1"/>
<gene>
    <name evidence="2" type="ORF">GYMLUDRAFT_250365</name>
</gene>
<dbReference type="AlphaFoldDB" id="A0A0D0AT16"/>
<evidence type="ECO:0000313" key="3">
    <source>
        <dbReference type="Proteomes" id="UP000053593"/>
    </source>
</evidence>
<feature type="compositionally biased region" description="Acidic residues" evidence="1">
    <location>
        <begin position="13"/>
        <end position="25"/>
    </location>
</feature>
<reference evidence="2 3" key="1">
    <citation type="submission" date="2014-04" db="EMBL/GenBank/DDBJ databases">
        <title>Evolutionary Origins and Diversification of the Mycorrhizal Mutualists.</title>
        <authorList>
            <consortium name="DOE Joint Genome Institute"/>
            <consortium name="Mycorrhizal Genomics Consortium"/>
            <person name="Kohler A."/>
            <person name="Kuo A."/>
            <person name="Nagy L.G."/>
            <person name="Floudas D."/>
            <person name="Copeland A."/>
            <person name="Barry K.W."/>
            <person name="Cichocki N."/>
            <person name="Veneault-Fourrey C."/>
            <person name="LaButti K."/>
            <person name="Lindquist E.A."/>
            <person name="Lipzen A."/>
            <person name="Lundell T."/>
            <person name="Morin E."/>
            <person name="Murat C."/>
            <person name="Riley R."/>
            <person name="Ohm R."/>
            <person name="Sun H."/>
            <person name="Tunlid A."/>
            <person name="Henrissat B."/>
            <person name="Grigoriev I.V."/>
            <person name="Hibbett D.S."/>
            <person name="Martin F."/>
        </authorList>
    </citation>
    <scope>NUCLEOTIDE SEQUENCE [LARGE SCALE GENOMIC DNA]</scope>
    <source>
        <strain evidence="2 3">FD-317 M1</strain>
    </source>
</reference>
<accession>A0A0D0AT16</accession>
<name>A0A0D0AT16_9AGAR</name>
<evidence type="ECO:0000313" key="2">
    <source>
        <dbReference type="EMBL" id="KIK53550.1"/>
    </source>
</evidence>
<keyword evidence="3" id="KW-1185">Reference proteome</keyword>
<dbReference type="Proteomes" id="UP000053593">
    <property type="component" value="Unassembled WGS sequence"/>
</dbReference>
<evidence type="ECO:0000256" key="1">
    <source>
        <dbReference type="SAM" id="MobiDB-lite"/>
    </source>
</evidence>
<proteinExistence type="predicted"/>
<protein>
    <submittedName>
        <fullName evidence="2">Uncharacterized protein</fullName>
    </submittedName>
</protein>
<feature type="compositionally biased region" description="Polar residues" evidence="1">
    <location>
        <begin position="26"/>
        <end position="52"/>
    </location>
</feature>
<dbReference type="EMBL" id="KN834828">
    <property type="protein sequence ID" value="KIK53550.1"/>
    <property type="molecule type" value="Genomic_DNA"/>
</dbReference>
<dbReference type="OrthoDB" id="2904016at2759"/>
<feature type="region of interest" description="Disordered" evidence="1">
    <location>
        <begin position="1"/>
        <end position="52"/>
    </location>
</feature>
<organism evidence="2 3">
    <name type="scientific">Collybiopsis luxurians FD-317 M1</name>
    <dbReference type="NCBI Taxonomy" id="944289"/>
    <lineage>
        <taxon>Eukaryota</taxon>
        <taxon>Fungi</taxon>
        <taxon>Dikarya</taxon>
        <taxon>Basidiomycota</taxon>
        <taxon>Agaricomycotina</taxon>
        <taxon>Agaricomycetes</taxon>
        <taxon>Agaricomycetidae</taxon>
        <taxon>Agaricales</taxon>
        <taxon>Marasmiineae</taxon>
        <taxon>Omphalotaceae</taxon>
        <taxon>Collybiopsis</taxon>
        <taxon>Collybiopsis luxurians</taxon>
    </lineage>
</organism>